<gene>
    <name evidence="11" type="ORF">MSPICULIGERA_LOCUS17047</name>
</gene>
<dbReference type="InterPro" id="IPR043926">
    <property type="entry name" value="ABCG_dom"/>
</dbReference>
<feature type="transmembrane region" description="Helical" evidence="8">
    <location>
        <begin position="1185"/>
        <end position="1203"/>
    </location>
</feature>
<dbReference type="InterPro" id="IPR003439">
    <property type="entry name" value="ABC_transporter-like_ATP-bd"/>
</dbReference>
<name>A0AA36G7R6_9BILA</name>
<dbReference type="PROSITE" id="PS00211">
    <property type="entry name" value="ABC_TRANSPORTER_1"/>
    <property type="match status" value="1"/>
</dbReference>
<evidence type="ECO:0000256" key="1">
    <source>
        <dbReference type="ARBA" id="ARBA00004141"/>
    </source>
</evidence>
<evidence type="ECO:0000256" key="3">
    <source>
        <dbReference type="ARBA" id="ARBA00022692"/>
    </source>
</evidence>
<evidence type="ECO:0000313" key="11">
    <source>
        <dbReference type="EMBL" id="CAJ0578806.1"/>
    </source>
</evidence>
<dbReference type="InterPro" id="IPR039421">
    <property type="entry name" value="Type_1_exporter"/>
</dbReference>
<evidence type="ECO:0000256" key="4">
    <source>
        <dbReference type="ARBA" id="ARBA00022741"/>
    </source>
</evidence>
<dbReference type="InterPro" id="IPR013525">
    <property type="entry name" value="ABC2_TM"/>
</dbReference>
<feature type="domain" description="ABC transmembrane type-1" evidence="10">
    <location>
        <begin position="631"/>
        <end position="797"/>
    </location>
</feature>
<evidence type="ECO:0000313" key="12">
    <source>
        <dbReference type="Proteomes" id="UP001177023"/>
    </source>
</evidence>
<dbReference type="Pfam" id="PF00664">
    <property type="entry name" value="ABC_membrane"/>
    <property type="match status" value="2"/>
</dbReference>
<evidence type="ECO:0000259" key="10">
    <source>
        <dbReference type="PROSITE" id="PS50929"/>
    </source>
</evidence>
<dbReference type="PROSITE" id="PS50893">
    <property type="entry name" value="ABC_TRANSPORTER_2"/>
    <property type="match status" value="2"/>
</dbReference>
<dbReference type="FunFam" id="3.40.50.300:FF:002134">
    <property type="entry name" value="ABC transporter ATP-binding protein/permease wht-1"/>
    <property type="match status" value="1"/>
</dbReference>
<evidence type="ECO:0000259" key="9">
    <source>
        <dbReference type="PROSITE" id="PS50893"/>
    </source>
</evidence>
<comment type="subcellular location">
    <subcellularLocation>
        <location evidence="1">Membrane</location>
        <topology evidence="1">Multi-pass membrane protein</topology>
    </subcellularLocation>
</comment>
<dbReference type="Proteomes" id="UP001177023">
    <property type="component" value="Unassembled WGS sequence"/>
</dbReference>
<dbReference type="PROSITE" id="PS50929">
    <property type="entry name" value="ABC_TM1F"/>
    <property type="match status" value="2"/>
</dbReference>
<dbReference type="InterPro" id="IPR003593">
    <property type="entry name" value="AAA+_ATPase"/>
</dbReference>
<keyword evidence="6 8" id="KW-1133">Transmembrane helix</keyword>
<dbReference type="Pfam" id="PF00005">
    <property type="entry name" value="ABC_tran"/>
    <property type="match status" value="3"/>
</dbReference>
<accession>A0AA36G7R6</accession>
<dbReference type="SUPFAM" id="SSF90123">
    <property type="entry name" value="ABC transporter transmembrane region"/>
    <property type="match status" value="2"/>
</dbReference>
<dbReference type="EMBL" id="CATQJA010002654">
    <property type="protein sequence ID" value="CAJ0578806.1"/>
    <property type="molecule type" value="Genomic_DNA"/>
</dbReference>
<comment type="caution">
    <text evidence="11">The sequence shown here is derived from an EMBL/GenBank/DDBJ whole genome shotgun (WGS) entry which is preliminary data.</text>
</comment>
<dbReference type="SUPFAM" id="SSF52540">
    <property type="entry name" value="P-loop containing nucleoside triphosphate hydrolases"/>
    <property type="match status" value="3"/>
</dbReference>
<dbReference type="InterPro" id="IPR027417">
    <property type="entry name" value="P-loop_NTPase"/>
</dbReference>
<evidence type="ECO:0000256" key="2">
    <source>
        <dbReference type="ARBA" id="ARBA00022448"/>
    </source>
</evidence>
<dbReference type="GO" id="GO:0016887">
    <property type="term" value="F:ATP hydrolysis activity"/>
    <property type="evidence" value="ECO:0007669"/>
    <property type="project" value="InterPro"/>
</dbReference>
<dbReference type="GO" id="GO:0005524">
    <property type="term" value="F:ATP binding"/>
    <property type="evidence" value="ECO:0007669"/>
    <property type="project" value="UniProtKB-KW"/>
</dbReference>
<dbReference type="Gene3D" id="3.40.50.300">
    <property type="entry name" value="P-loop containing nucleotide triphosphate hydrolases"/>
    <property type="match status" value="5"/>
</dbReference>
<keyword evidence="5" id="KW-0067">ATP-binding</keyword>
<feature type="transmembrane region" description="Helical" evidence="8">
    <location>
        <begin position="518"/>
        <end position="541"/>
    </location>
</feature>
<evidence type="ECO:0000256" key="7">
    <source>
        <dbReference type="ARBA" id="ARBA00023136"/>
    </source>
</evidence>
<dbReference type="Pfam" id="PF19055">
    <property type="entry name" value="ABC2_membrane_7"/>
    <property type="match status" value="1"/>
</dbReference>
<dbReference type="Pfam" id="PF01061">
    <property type="entry name" value="ABC2_membrane"/>
    <property type="match status" value="1"/>
</dbReference>
<feature type="transmembrane region" description="Helical" evidence="8">
    <location>
        <begin position="485"/>
        <end position="511"/>
    </location>
</feature>
<feature type="transmembrane region" description="Helical" evidence="8">
    <location>
        <begin position="678"/>
        <end position="698"/>
    </location>
</feature>
<feature type="transmembrane region" description="Helical" evidence="8">
    <location>
        <begin position="753"/>
        <end position="772"/>
    </location>
</feature>
<feature type="transmembrane region" description="Helical" evidence="8">
    <location>
        <begin position="376"/>
        <end position="397"/>
    </location>
</feature>
<feature type="domain" description="ABC transporter" evidence="9">
    <location>
        <begin position="47"/>
        <end position="274"/>
    </location>
</feature>
<dbReference type="PANTHER" id="PTHR24221">
    <property type="entry name" value="ATP-BINDING CASSETTE SUB-FAMILY B"/>
    <property type="match status" value="1"/>
</dbReference>
<organism evidence="11 12">
    <name type="scientific">Mesorhabditis spiculigera</name>
    <dbReference type="NCBI Taxonomy" id="96644"/>
    <lineage>
        <taxon>Eukaryota</taxon>
        <taxon>Metazoa</taxon>
        <taxon>Ecdysozoa</taxon>
        <taxon>Nematoda</taxon>
        <taxon>Chromadorea</taxon>
        <taxon>Rhabditida</taxon>
        <taxon>Rhabditina</taxon>
        <taxon>Rhabditomorpha</taxon>
        <taxon>Rhabditoidea</taxon>
        <taxon>Rhabditidae</taxon>
        <taxon>Mesorhabditinae</taxon>
        <taxon>Mesorhabditis</taxon>
    </lineage>
</organism>
<dbReference type="SMART" id="SM00382">
    <property type="entry name" value="AAA"/>
    <property type="match status" value="2"/>
</dbReference>
<feature type="non-terminal residue" evidence="11">
    <location>
        <position position="1452"/>
    </location>
</feature>
<keyword evidence="7 8" id="KW-0472">Membrane</keyword>
<feature type="domain" description="ABC transmembrane type-1" evidence="10">
    <location>
        <begin position="1094"/>
        <end position="1238"/>
    </location>
</feature>
<dbReference type="InterPro" id="IPR017871">
    <property type="entry name" value="ABC_transporter-like_CS"/>
</dbReference>
<feature type="domain" description="ABC transporter" evidence="9">
    <location>
        <begin position="1269"/>
        <end position="1447"/>
    </location>
</feature>
<keyword evidence="3 8" id="KW-0812">Transmembrane</keyword>
<evidence type="ECO:0000256" key="5">
    <source>
        <dbReference type="ARBA" id="ARBA00022840"/>
    </source>
</evidence>
<feature type="transmembrane region" description="Helical" evidence="8">
    <location>
        <begin position="629"/>
        <end position="658"/>
    </location>
</feature>
<dbReference type="Gene3D" id="1.20.1560.10">
    <property type="entry name" value="ABC transporter type 1, transmembrane domain"/>
    <property type="match status" value="2"/>
</dbReference>
<evidence type="ECO:0000256" key="8">
    <source>
        <dbReference type="SAM" id="Phobius"/>
    </source>
</evidence>
<evidence type="ECO:0000256" key="6">
    <source>
        <dbReference type="ARBA" id="ARBA00022989"/>
    </source>
</evidence>
<feature type="transmembrane region" description="Helical" evidence="8">
    <location>
        <begin position="1094"/>
        <end position="1118"/>
    </location>
</feature>
<feature type="transmembrane region" description="Helical" evidence="8">
    <location>
        <begin position="1209"/>
        <end position="1229"/>
    </location>
</feature>
<dbReference type="InterPro" id="IPR036640">
    <property type="entry name" value="ABC1_TM_sf"/>
</dbReference>
<proteinExistence type="predicted"/>
<dbReference type="GO" id="GO:0016020">
    <property type="term" value="C:membrane"/>
    <property type="evidence" value="ECO:0007669"/>
    <property type="project" value="UniProtKB-SubCell"/>
</dbReference>
<reference evidence="11" key="1">
    <citation type="submission" date="2023-06" db="EMBL/GenBank/DDBJ databases">
        <authorList>
            <person name="Delattre M."/>
        </authorList>
    </citation>
    <scope>NUCLEOTIDE SEQUENCE</scope>
    <source>
        <strain evidence="11">AF72</strain>
    </source>
</reference>
<keyword evidence="12" id="KW-1185">Reference proteome</keyword>
<dbReference type="GO" id="GO:0140359">
    <property type="term" value="F:ABC-type transporter activity"/>
    <property type="evidence" value="ECO:0007669"/>
    <property type="project" value="InterPro"/>
</dbReference>
<protein>
    <submittedName>
        <fullName evidence="11">Uncharacterized protein</fullName>
    </submittedName>
</protein>
<dbReference type="InterPro" id="IPR011527">
    <property type="entry name" value="ABC1_TM_dom"/>
</dbReference>
<sequence>MDPLLDPLHGDNERYSPTFEPSYILPGNNLTWNNISAVGAEKKVTQSSWKDMFTRTKPKKVKQILHNVSGIAEAGRLLAIMGSSGAGKTTLLNVLTLRNLSTLDVQGEVVLDGKRANKWKLREVSAFVQQHDMFVGTLTVREHLQFMARLRMGPNYTKAEREARVEEVMHRMGLSKCANTMIGIPHQILTCPSILFCDEPTSGLDAFMAGHVVQALRSLADAGMTVVITIHQPSSQVYSLFNDVCLMACGRTVYLGEADKAVDHFAECGFPCPAFFNAADHLIRTIAVTNDRQRTECLRKVAAIREGFQKSPAGKRIADLCKAVKGGPPSSFGKSESKSLFSEHSWTTSQKYSASFLAQFWALFWRAWLTVTRDPILFKVRIAQTLITALITGIVYWQTPINKMTVMTINGILFNHIRNLNFMLQFPAVPAITTELPIVLRENANGVYKTSAYFLAKNLAEVPQYCLMPTIYISMVYWMSGLEPYILSFLFSILISILVVGVAISVSYAVATVFGDTAIAMTFLPIFVVPTMAFGGFFINYEDIPWYFQWLASLSYFKYGYEGLAINEWDTVNYIPGCNVTTPYDYDCPATGQEVLASVSFDSINRWRDVLILFAEILYQYANWLDCTYLIVGTILAFIIGALQPTVTLLGGILENILIKSTEPVGDTQFRTDAYKVVYWYVVAGVVVSILSLAQVILTQRGCSGIVSRLRIAFLDSVLHQDAIWLDNNDAGALAANLGEHIEKVREGLGEKWGLVIRGVSMFMASVGISLAYDWRTTLIMFGLVPASAITMYFSAKSPSPQFIKGKNGSSSDFLLAGVYEPNSGRIFADGHDLTTLDITSLRKHLGIVSQEPPLFSDEATSALDTQSEAYVQKALEATKANRTTISIAHRLSTTRNSDVIFVFDKGRIVEKGTHIELLALDGLYAGLARAQKLTGANDGNKTKKTFKSVAKACTNLIHVSKMFTTEKPEDRAREKSPECPSLLVRNTPEDGAMRASFRNHFGRMMSPSVVSDLAASFGQEIKMKNVLSARVADACVNALREKVLTKTLLRDGRYFDKEETSASACIGTLSQQPESCKAALDARSNVFTSNFTGLMGILSVCVCIVLMIGLFGFTYAVERKMKHRIIADTTSQLALEAITHTRQIQLLSSENFFLGRYERKQQEVAKLDFLVAVFQAATQALTQGFVFFCEAAAFALGIWLVFEGKRTASDIFMGAMCVSFAGWALFFMQPSFNDLSRATAAASSLYALLEGSATDLDEGLQTDLDGSVEAIDLQFAYPSRPEYKVATGLSINATPKESIALVGESGCGKSTIIQLIERFYSPHAGTLKIGGHQADLGYETELGERGKGLSGGQKQRIAIARALIRKPKILLLDEATSALDTQSEQIVQEALAKVGAARTTISIAHRLSTIQNCNRIYYIEHGKVQDAGSHAELLQKNEKYAKMVQMQTLTR</sequence>
<keyword evidence="2" id="KW-0813">Transport</keyword>
<dbReference type="PANTHER" id="PTHR24221:SF617">
    <property type="entry name" value="P-GLYCOPROTEIN RELATED"/>
    <property type="match status" value="1"/>
</dbReference>
<keyword evidence="4" id="KW-0547">Nucleotide-binding</keyword>